<dbReference type="Pfam" id="PF02542">
    <property type="entry name" value="YgbB"/>
    <property type="match status" value="1"/>
</dbReference>
<dbReference type="InterPro" id="IPR020555">
    <property type="entry name" value="MECDP_synthase_CS"/>
</dbReference>
<dbReference type="InterPro" id="IPR036571">
    <property type="entry name" value="MECDP_synthase_sf"/>
</dbReference>
<evidence type="ECO:0000256" key="6">
    <source>
        <dbReference type="ARBA" id="ARBA00023229"/>
    </source>
</evidence>
<dbReference type="HAMAP" id="MF_00107">
    <property type="entry name" value="IspF"/>
    <property type="match status" value="1"/>
</dbReference>
<dbReference type="UniPathway" id="UPA00056">
    <property type="reaction ID" value="UER00095"/>
</dbReference>
<feature type="domain" description="2-C-methyl-D-erythritol 2,4-cyclodiphosphate synthase" evidence="8">
    <location>
        <begin position="14"/>
        <end position="167"/>
    </location>
</feature>
<name>A0A6J7A6Q2_9ZZZZ</name>
<dbReference type="Gene3D" id="3.30.1330.50">
    <property type="entry name" value="2-C-methyl-D-erythritol 2,4-cyclodiphosphate synthase"/>
    <property type="match status" value="1"/>
</dbReference>
<evidence type="ECO:0000256" key="3">
    <source>
        <dbReference type="ARBA" id="ARBA00004709"/>
    </source>
</evidence>
<evidence type="ECO:0000313" key="15">
    <source>
        <dbReference type="EMBL" id="CAB4947900.1"/>
    </source>
</evidence>
<sequence>MTPPNSDGVSTPSFRTGVGVDAHAFSMDKDREMWLAGLHWPNEIGVDAHSDGDVAAHAMCDALFAAAGLGDLGTNFGVDRPEYAKASGLALLSETLKKIEAAGFRIGNVSVQVIANRPKLGTRRSDAIAALSGALNGAEVSITATTTDGLGFTGEGKGIAAVASALVYKTSQVSR</sequence>
<dbReference type="GO" id="GO:0046872">
    <property type="term" value="F:metal ion binding"/>
    <property type="evidence" value="ECO:0007669"/>
    <property type="project" value="UniProtKB-KW"/>
</dbReference>
<evidence type="ECO:0000259" key="8">
    <source>
        <dbReference type="Pfam" id="PF02542"/>
    </source>
</evidence>
<keyword evidence="5" id="KW-0479">Metal-binding</keyword>
<dbReference type="SUPFAM" id="SSF69765">
    <property type="entry name" value="IpsF-like"/>
    <property type="match status" value="1"/>
</dbReference>
<gene>
    <name evidence="10" type="ORF">UFOPK2510_00574</name>
    <name evidence="11" type="ORF">UFOPK2718_01037</name>
    <name evidence="12" type="ORF">UFOPK2936_00875</name>
    <name evidence="13" type="ORF">UFOPK3174_00836</name>
    <name evidence="14" type="ORF">UFOPK3328_00643</name>
    <name evidence="15" type="ORF">UFOPK3779_00996</name>
    <name evidence="16" type="ORF">UFOPK3913_01183</name>
    <name evidence="9" type="ORF">UFOPK4107_00371</name>
    <name evidence="17" type="ORF">UFOPK4403_00561</name>
</gene>
<dbReference type="EMBL" id="CAFBNH010000005">
    <property type="protein sequence ID" value="CAB4947900.1"/>
    <property type="molecule type" value="Genomic_DNA"/>
</dbReference>
<dbReference type="FunFam" id="3.30.1330.50:FF:000003">
    <property type="entry name" value="2-C-methyl-D-erythritol 2,4-cyclodiphosphate synthase"/>
    <property type="match status" value="1"/>
</dbReference>
<dbReference type="PANTHER" id="PTHR43181:SF1">
    <property type="entry name" value="2-C-METHYL-D-ERYTHRITOL 2,4-CYCLODIPHOSPHATE SYNTHASE, CHLOROPLASTIC"/>
    <property type="match status" value="1"/>
</dbReference>
<comment type="pathway">
    <text evidence="3">Isoprenoid biosynthesis; isopentenyl diphosphate biosynthesis via DXP pathway; isopentenyl diphosphate from 1-deoxy-D-xylulose 5-phosphate: step 4/6.</text>
</comment>
<dbReference type="NCBIfam" id="TIGR00151">
    <property type="entry name" value="ispF"/>
    <property type="match status" value="1"/>
</dbReference>
<dbReference type="GO" id="GO:0019288">
    <property type="term" value="P:isopentenyl diphosphate biosynthetic process, methylerythritol 4-phosphate pathway"/>
    <property type="evidence" value="ECO:0007669"/>
    <property type="project" value="UniProtKB-UniPathway"/>
</dbReference>
<reference evidence="13" key="1">
    <citation type="submission" date="2020-05" db="EMBL/GenBank/DDBJ databases">
        <authorList>
            <person name="Chiriac C."/>
            <person name="Salcher M."/>
            <person name="Ghai R."/>
            <person name="Kavagutti S V."/>
        </authorList>
    </citation>
    <scope>NUCLEOTIDE SEQUENCE</scope>
</reference>
<evidence type="ECO:0000256" key="2">
    <source>
        <dbReference type="ARBA" id="ARBA00001968"/>
    </source>
</evidence>
<dbReference type="EMBL" id="CAFABH010000012">
    <property type="protein sequence ID" value="CAB4828566.1"/>
    <property type="molecule type" value="Genomic_DNA"/>
</dbReference>
<dbReference type="EMBL" id="CAEZZW010000004">
    <property type="protein sequence ID" value="CAB4780558.1"/>
    <property type="molecule type" value="Genomic_DNA"/>
</dbReference>
<evidence type="ECO:0000313" key="9">
    <source>
        <dbReference type="EMBL" id="CAB4333035.1"/>
    </source>
</evidence>
<dbReference type="GO" id="GO:0016114">
    <property type="term" value="P:terpenoid biosynthetic process"/>
    <property type="evidence" value="ECO:0007669"/>
    <property type="project" value="InterPro"/>
</dbReference>
<dbReference type="CDD" id="cd00554">
    <property type="entry name" value="MECDP_synthase"/>
    <property type="match status" value="1"/>
</dbReference>
<accession>A0A6J7A6Q2</accession>
<comment type="catalytic activity">
    <reaction evidence="1">
        <text>4-CDP-2-C-methyl-D-erythritol 2-phosphate = 2-C-methyl-D-erythritol 2,4-cyclic diphosphate + CMP</text>
        <dbReference type="Rhea" id="RHEA:23864"/>
        <dbReference type="ChEBI" id="CHEBI:57919"/>
        <dbReference type="ChEBI" id="CHEBI:58483"/>
        <dbReference type="ChEBI" id="CHEBI:60377"/>
        <dbReference type="EC" id="4.6.1.12"/>
    </reaction>
</comment>
<keyword evidence="7" id="KW-0456">Lyase</keyword>
<dbReference type="PANTHER" id="PTHR43181">
    <property type="entry name" value="2-C-METHYL-D-ERYTHRITOL 2,4-CYCLODIPHOSPHATE SYNTHASE, CHLOROPLASTIC"/>
    <property type="match status" value="1"/>
</dbReference>
<evidence type="ECO:0000256" key="7">
    <source>
        <dbReference type="ARBA" id="ARBA00023239"/>
    </source>
</evidence>
<proteinExistence type="inferred from homology"/>
<dbReference type="EMBL" id="CAEZYM010000009">
    <property type="protein sequence ID" value="CAB4727796.1"/>
    <property type="molecule type" value="Genomic_DNA"/>
</dbReference>
<dbReference type="AlphaFoldDB" id="A0A6J7A6Q2"/>
<evidence type="ECO:0000256" key="5">
    <source>
        <dbReference type="ARBA" id="ARBA00022723"/>
    </source>
</evidence>
<dbReference type="InterPro" id="IPR003526">
    <property type="entry name" value="MECDP_synthase"/>
</dbReference>
<keyword evidence="6" id="KW-0414">Isoprene biosynthesis</keyword>
<comment type="cofactor">
    <cofactor evidence="2">
        <name>a divalent metal cation</name>
        <dbReference type="ChEBI" id="CHEBI:60240"/>
    </cofactor>
</comment>
<evidence type="ECO:0000313" key="16">
    <source>
        <dbReference type="EMBL" id="CAB4981726.1"/>
    </source>
</evidence>
<dbReference type="EMBL" id="CAFBQX010000002">
    <property type="protein sequence ID" value="CAB5071265.1"/>
    <property type="molecule type" value="Genomic_DNA"/>
</dbReference>
<organism evidence="13">
    <name type="scientific">freshwater metagenome</name>
    <dbReference type="NCBI Taxonomy" id="449393"/>
    <lineage>
        <taxon>unclassified sequences</taxon>
        <taxon>metagenomes</taxon>
        <taxon>ecological metagenomes</taxon>
    </lineage>
</organism>
<evidence type="ECO:0000313" key="13">
    <source>
        <dbReference type="EMBL" id="CAB4828566.1"/>
    </source>
</evidence>
<evidence type="ECO:0000313" key="11">
    <source>
        <dbReference type="EMBL" id="CAB4727796.1"/>
    </source>
</evidence>
<evidence type="ECO:0000313" key="12">
    <source>
        <dbReference type="EMBL" id="CAB4780558.1"/>
    </source>
</evidence>
<dbReference type="EMBL" id="CAFBLD010000004">
    <property type="protein sequence ID" value="CAB4863955.1"/>
    <property type="molecule type" value="Genomic_DNA"/>
</dbReference>
<dbReference type="GO" id="GO:0008685">
    <property type="term" value="F:2-C-methyl-D-erythritol 2,4-cyclodiphosphate synthase activity"/>
    <property type="evidence" value="ECO:0007669"/>
    <property type="project" value="UniProtKB-EC"/>
</dbReference>
<evidence type="ECO:0000313" key="14">
    <source>
        <dbReference type="EMBL" id="CAB4863955.1"/>
    </source>
</evidence>
<dbReference type="PROSITE" id="PS01350">
    <property type="entry name" value="ISPF"/>
    <property type="match status" value="1"/>
</dbReference>
<evidence type="ECO:0000313" key="17">
    <source>
        <dbReference type="EMBL" id="CAB5071265.1"/>
    </source>
</evidence>
<evidence type="ECO:0000256" key="1">
    <source>
        <dbReference type="ARBA" id="ARBA00000200"/>
    </source>
</evidence>
<dbReference type="EC" id="4.6.1.12" evidence="4"/>
<dbReference type="EMBL" id="CAEZXO010000003">
    <property type="protein sequence ID" value="CAB4689506.1"/>
    <property type="molecule type" value="Genomic_DNA"/>
</dbReference>
<protein>
    <recommendedName>
        <fullName evidence="4">2-C-methyl-D-erythritol 2,4-cyclodiphosphate synthase</fullName>
        <ecNumber evidence="4">4.6.1.12</ecNumber>
    </recommendedName>
</protein>
<evidence type="ECO:0000313" key="10">
    <source>
        <dbReference type="EMBL" id="CAB4689506.1"/>
    </source>
</evidence>
<dbReference type="EMBL" id="CAESAE010000002">
    <property type="protein sequence ID" value="CAB4333035.1"/>
    <property type="molecule type" value="Genomic_DNA"/>
</dbReference>
<evidence type="ECO:0000256" key="4">
    <source>
        <dbReference type="ARBA" id="ARBA00012579"/>
    </source>
</evidence>
<dbReference type="EMBL" id="CAFBOC010000013">
    <property type="protein sequence ID" value="CAB4981726.1"/>
    <property type="molecule type" value="Genomic_DNA"/>
</dbReference>